<organism evidence="8 9">
    <name type="scientific">Paenibacillus montaniterrae</name>
    <dbReference type="NCBI Taxonomy" id="429341"/>
    <lineage>
        <taxon>Bacteria</taxon>
        <taxon>Bacillati</taxon>
        <taxon>Bacillota</taxon>
        <taxon>Bacilli</taxon>
        <taxon>Bacillales</taxon>
        <taxon>Paenibacillaceae</taxon>
        <taxon>Paenibacillus</taxon>
    </lineage>
</organism>
<dbReference type="GO" id="GO:0000976">
    <property type="term" value="F:transcription cis-regulatory region binding"/>
    <property type="evidence" value="ECO:0007669"/>
    <property type="project" value="TreeGrafter"/>
</dbReference>
<dbReference type="GO" id="GO:0003700">
    <property type="term" value="F:DNA-binding transcription factor activity"/>
    <property type="evidence" value="ECO:0007669"/>
    <property type="project" value="InterPro"/>
</dbReference>
<keyword evidence="7" id="KW-0479">Metal-binding</keyword>
<keyword evidence="4" id="KW-0805">Transcription regulation</keyword>
<evidence type="ECO:0000313" key="9">
    <source>
        <dbReference type="Proteomes" id="UP000683139"/>
    </source>
</evidence>
<dbReference type="InterPro" id="IPR036388">
    <property type="entry name" value="WH-like_DNA-bd_sf"/>
</dbReference>
<feature type="binding site" evidence="7">
    <location>
        <position position="126"/>
    </location>
    <ligand>
        <name>Zn(2+)</name>
        <dbReference type="ChEBI" id="CHEBI:29105"/>
    </ligand>
</feature>
<dbReference type="PANTHER" id="PTHR33202:SF7">
    <property type="entry name" value="FERRIC UPTAKE REGULATION PROTEIN"/>
    <property type="match status" value="1"/>
</dbReference>
<comment type="cofactor">
    <cofactor evidence="7">
        <name>Zn(2+)</name>
        <dbReference type="ChEBI" id="CHEBI:29105"/>
    </cofactor>
    <text evidence="7">Binds 1 zinc ion per subunit.</text>
</comment>
<feature type="binding site" evidence="7">
    <location>
        <position position="123"/>
    </location>
    <ligand>
        <name>Zn(2+)</name>
        <dbReference type="ChEBI" id="CHEBI:29105"/>
    </ligand>
</feature>
<dbReference type="Gene3D" id="1.10.10.10">
    <property type="entry name" value="Winged helix-like DNA-binding domain superfamily/Winged helix DNA-binding domain"/>
    <property type="match status" value="1"/>
</dbReference>
<dbReference type="GO" id="GO:1900376">
    <property type="term" value="P:regulation of secondary metabolite biosynthetic process"/>
    <property type="evidence" value="ECO:0007669"/>
    <property type="project" value="TreeGrafter"/>
</dbReference>
<dbReference type="SUPFAM" id="SSF46785">
    <property type="entry name" value="Winged helix' DNA-binding domain"/>
    <property type="match status" value="1"/>
</dbReference>
<keyword evidence="6" id="KW-0804">Transcription</keyword>
<dbReference type="AlphaFoldDB" id="A0A920CZT0"/>
<accession>A0A920CZT0</accession>
<evidence type="ECO:0000256" key="7">
    <source>
        <dbReference type="PIRSR" id="PIRSR602481-1"/>
    </source>
</evidence>
<dbReference type="Pfam" id="PF01475">
    <property type="entry name" value="FUR"/>
    <property type="match status" value="1"/>
</dbReference>
<sequence length="130" mass="15023">MAQKLNLTVQRRAILEVVQESHDHPTAADIIERLREKGFNFAYGTVYNSLRYLTEVQLIQELKLGESVSRYDARTEEHQHIVCTSCGKVEEVLVDIPQAWLDQVSEQTKYRIQHPHIVMEGLCEQCATKQ</sequence>
<keyword evidence="9" id="KW-1185">Reference proteome</keyword>
<evidence type="ECO:0000256" key="4">
    <source>
        <dbReference type="ARBA" id="ARBA00023015"/>
    </source>
</evidence>
<comment type="caution">
    <text evidence="8">The sequence shown here is derived from an EMBL/GenBank/DDBJ whole genome shotgun (WGS) entry which is preliminary data.</text>
</comment>
<dbReference type="Gene3D" id="3.30.1490.190">
    <property type="match status" value="1"/>
</dbReference>
<dbReference type="RefSeq" id="WP_213519450.1">
    <property type="nucleotide sequence ID" value="NZ_BOSE01000010.1"/>
</dbReference>
<evidence type="ECO:0000256" key="5">
    <source>
        <dbReference type="ARBA" id="ARBA00023125"/>
    </source>
</evidence>
<keyword evidence="5" id="KW-0238">DNA-binding</keyword>
<gene>
    <name evidence="8" type="ORF">J40TS1_44420</name>
</gene>
<evidence type="ECO:0000313" key="8">
    <source>
        <dbReference type="EMBL" id="GIP18800.1"/>
    </source>
</evidence>
<evidence type="ECO:0000256" key="1">
    <source>
        <dbReference type="ARBA" id="ARBA00007957"/>
    </source>
</evidence>
<proteinExistence type="inferred from homology"/>
<reference evidence="8" key="1">
    <citation type="submission" date="2021-03" db="EMBL/GenBank/DDBJ databases">
        <title>Antimicrobial resistance genes in bacteria isolated from Japanese honey, and their potential for conferring macrolide and lincosamide resistance in the American foulbrood pathogen Paenibacillus larvae.</title>
        <authorList>
            <person name="Okamoto M."/>
            <person name="Kumagai M."/>
            <person name="Kanamori H."/>
            <person name="Takamatsu D."/>
        </authorList>
    </citation>
    <scope>NUCLEOTIDE SEQUENCE</scope>
    <source>
        <strain evidence="8">J40TS1</strain>
    </source>
</reference>
<name>A0A920CZT0_9BACL</name>
<dbReference type="EMBL" id="BOSE01000010">
    <property type="protein sequence ID" value="GIP18800.1"/>
    <property type="molecule type" value="Genomic_DNA"/>
</dbReference>
<keyword evidence="2" id="KW-0678">Repressor</keyword>
<evidence type="ECO:0000256" key="2">
    <source>
        <dbReference type="ARBA" id="ARBA00022491"/>
    </source>
</evidence>
<evidence type="ECO:0000256" key="6">
    <source>
        <dbReference type="ARBA" id="ARBA00023163"/>
    </source>
</evidence>
<feature type="binding site" evidence="7">
    <location>
        <position position="83"/>
    </location>
    <ligand>
        <name>Zn(2+)</name>
        <dbReference type="ChEBI" id="CHEBI:29105"/>
    </ligand>
</feature>
<dbReference type="InterPro" id="IPR002481">
    <property type="entry name" value="FUR"/>
</dbReference>
<evidence type="ECO:0000256" key="3">
    <source>
        <dbReference type="ARBA" id="ARBA00022833"/>
    </source>
</evidence>
<feature type="binding site" evidence="7">
    <location>
        <position position="86"/>
    </location>
    <ligand>
        <name>Zn(2+)</name>
        <dbReference type="ChEBI" id="CHEBI:29105"/>
    </ligand>
</feature>
<dbReference type="GO" id="GO:0045892">
    <property type="term" value="P:negative regulation of DNA-templated transcription"/>
    <property type="evidence" value="ECO:0007669"/>
    <property type="project" value="TreeGrafter"/>
</dbReference>
<keyword evidence="3 7" id="KW-0862">Zinc</keyword>
<dbReference type="InterPro" id="IPR043135">
    <property type="entry name" value="Fur_C"/>
</dbReference>
<dbReference type="CDD" id="cd07153">
    <property type="entry name" value="Fur_like"/>
    <property type="match status" value="1"/>
</dbReference>
<dbReference type="InterPro" id="IPR036390">
    <property type="entry name" value="WH_DNA-bd_sf"/>
</dbReference>
<comment type="similarity">
    <text evidence="1">Belongs to the Fur family.</text>
</comment>
<dbReference type="PANTHER" id="PTHR33202">
    <property type="entry name" value="ZINC UPTAKE REGULATION PROTEIN"/>
    <property type="match status" value="1"/>
</dbReference>
<dbReference type="GO" id="GO:0008270">
    <property type="term" value="F:zinc ion binding"/>
    <property type="evidence" value="ECO:0007669"/>
    <property type="project" value="TreeGrafter"/>
</dbReference>
<protein>
    <submittedName>
        <fullName evidence="8">Transcriptional repressor</fullName>
    </submittedName>
</protein>
<dbReference type="Proteomes" id="UP000683139">
    <property type="component" value="Unassembled WGS sequence"/>
</dbReference>